<evidence type="ECO:0000256" key="1">
    <source>
        <dbReference type="SAM" id="MobiDB-lite"/>
    </source>
</evidence>
<evidence type="ECO:0000313" key="4">
    <source>
        <dbReference type="Proteomes" id="UP001501231"/>
    </source>
</evidence>
<sequence length="89" mass="9911">MRVLCREERGSGAVVWSLVYLLAVFGGICGIGLLFTWVDGVLTRRERRARRRAPRRRAYRAGPRSRPAGCGRGSADPDAGQDRRPDRTA</sequence>
<keyword evidence="4" id="KW-1185">Reference proteome</keyword>
<organism evidence="3 4">
    <name type="scientific">Actinomadura vinacea</name>
    <dbReference type="NCBI Taxonomy" id="115336"/>
    <lineage>
        <taxon>Bacteria</taxon>
        <taxon>Bacillati</taxon>
        <taxon>Actinomycetota</taxon>
        <taxon>Actinomycetes</taxon>
        <taxon>Streptosporangiales</taxon>
        <taxon>Thermomonosporaceae</taxon>
        <taxon>Actinomadura</taxon>
    </lineage>
</organism>
<feature type="transmembrane region" description="Helical" evidence="2">
    <location>
        <begin position="20"/>
        <end position="42"/>
    </location>
</feature>
<dbReference type="RefSeq" id="WP_344594148.1">
    <property type="nucleotide sequence ID" value="NZ_BAAARW010000024.1"/>
</dbReference>
<evidence type="ECO:0000313" key="3">
    <source>
        <dbReference type="EMBL" id="GAA2440314.1"/>
    </source>
</evidence>
<protein>
    <submittedName>
        <fullName evidence="3">Uncharacterized protein</fullName>
    </submittedName>
</protein>
<gene>
    <name evidence="3" type="ORF">GCM10010191_64970</name>
</gene>
<dbReference type="Proteomes" id="UP001501231">
    <property type="component" value="Unassembled WGS sequence"/>
</dbReference>
<keyword evidence="2" id="KW-0812">Transmembrane</keyword>
<keyword evidence="2" id="KW-0472">Membrane</keyword>
<feature type="region of interest" description="Disordered" evidence="1">
    <location>
        <begin position="49"/>
        <end position="89"/>
    </location>
</feature>
<name>A0ABN3JTT2_9ACTN</name>
<comment type="caution">
    <text evidence="3">The sequence shown here is derived from an EMBL/GenBank/DDBJ whole genome shotgun (WGS) entry which is preliminary data.</text>
</comment>
<feature type="compositionally biased region" description="Basic and acidic residues" evidence="1">
    <location>
        <begin position="80"/>
        <end position="89"/>
    </location>
</feature>
<accession>A0ABN3JTT2</accession>
<evidence type="ECO:0000256" key="2">
    <source>
        <dbReference type="SAM" id="Phobius"/>
    </source>
</evidence>
<feature type="compositionally biased region" description="Basic residues" evidence="1">
    <location>
        <begin position="49"/>
        <end position="59"/>
    </location>
</feature>
<dbReference type="EMBL" id="BAAARW010000024">
    <property type="protein sequence ID" value="GAA2440314.1"/>
    <property type="molecule type" value="Genomic_DNA"/>
</dbReference>
<keyword evidence="2" id="KW-1133">Transmembrane helix</keyword>
<proteinExistence type="predicted"/>
<reference evidence="3 4" key="1">
    <citation type="journal article" date="2019" name="Int. J. Syst. Evol. Microbiol.">
        <title>The Global Catalogue of Microorganisms (GCM) 10K type strain sequencing project: providing services to taxonomists for standard genome sequencing and annotation.</title>
        <authorList>
            <consortium name="The Broad Institute Genomics Platform"/>
            <consortium name="The Broad Institute Genome Sequencing Center for Infectious Disease"/>
            <person name="Wu L."/>
            <person name="Ma J."/>
        </authorList>
    </citation>
    <scope>NUCLEOTIDE SEQUENCE [LARGE SCALE GENOMIC DNA]</scope>
    <source>
        <strain evidence="3 4">JCM 3325</strain>
    </source>
</reference>